<protein>
    <submittedName>
        <fullName evidence="2">Uncharacterized protein DUF3786</fullName>
    </submittedName>
</protein>
<feature type="domain" description="DUF3786" evidence="1">
    <location>
        <begin position="19"/>
        <end position="195"/>
    </location>
</feature>
<reference evidence="2 3" key="1">
    <citation type="submission" date="2018-05" db="EMBL/GenBank/DDBJ databases">
        <authorList>
            <person name="Goeker M."/>
            <person name="Huntemann M."/>
            <person name="Clum A."/>
            <person name="Pillay M."/>
            <person name="Palaniappan K."/>
            <person name="Varghese N."/>
            <person name="Mikhailova N."/>
            <person name="Stamatis D."/>
            <person name="Reddy T."/>
            <person name="Daum C."/>
            <person name="Shapiro N."/>
            <person name="Ivanova N."/>
            <person name="Kyrpides N."/>
            <person name="Woyke T."/>
        </authorList>
    </citation>
    <scope>NUCLEOTIDE SEQUENCE [LARGE SCALE GENOMIC DNA]</scope>
    <source>
        <strain evidence="2 3">DSM 26524</strain>
    </source>
</reference>
<comment type="caution">
    <text evidence="2">The sequence shown here is derived from an EMBL/GenBank/DDBJ whole genome shotgun (WGS) entry which is preliminary data.</text>
</comment>
<accession>A0AB73T4X7</accession>
<sequence length="205" mass="23259">MDNYEKVLLHDREMFLREDLEAVLRRTGLALVQEGRYAAVPMPDEVYLADCRTGIICRSSDPLEKVDVHTQLLIMHYLIYSRETARISGRELPFREIKGVGHFEAAFLREVEPLLKSAFAGRLDAFREAGRKLQGEPAAYGDASVKLHIFPNIPVTYILFEGDDEFPMNINILFDEAVTHCIHPEDVPVVGEYGAKALVRAAEIW</sequence>
<proteinExistence type="predicted"/>
<organism evidence="2 3">
    <name type="scientific">Murimonas intestini</name>
    <dbReference type="NCBI Taxonomy" id="1337051"/>
    <lineage>
        <taxon>Bacteria</taxon>
        <taxon>Bacillati</taxon>
        <taxon>Bacillota</taxon>
        <taxon>Clostridia</taxon>
        <taxon>Lachnospirales</taxon>
        <taxon>Lachnospiraceae</taxon>
        <taxon>Murimonas</taxon>
    </lineage>
</organism>
<evidence type="ECO:0000259" key="1">
    <source>
        <dbReference type="Pfam" id="PF12654"/>
    </source>
</evidence>
<keyword evidence="3" id="KW-1185">Reference proteome</keyword>
<evidence type="ECO:0000313" key="3">
    <source>
        <dbReference type="Proteomes" id="UP000245412"/>
    </source>
</evidence>
<dbReference type="InterPro" id="IPR024264">
    <property type="entry name" value="DUF3786"/>
</dbReference>
<gene>
    <name evidence="2" type="ORF">C7383_105109</name>
</gene>
<name>A0AB73T4X7_9FIRM</name>
<dbReference type="Pfam" id="PF12654">
    <property type="entry name" value="DUF3786"/>
    <property type="match status" value="1"/>
</dbReference>
<dbReference type="AlphaFoldDB" id="A0AB73T4X7"/>
<evidence type="ECO:0000313" key="2">
    <source>
        <dbReference type="EMBL" id="PWJ76075.1"/>
    </source>
</evidence>
<dbReference type="Proteomes" id="UP000245412">
    <property type="component" value="Unassembled WGS sequence"/>
</dbReference>
<dbReference type="EMBL" id="QGGY01000005">
    <property type="protein sequence ID" value="PWJ76075.1"/>
    <property type="molecule type" value="Genomic_DNA"/>
</dbReference>